<dbReference type="Pfam" id="PF12110">
    <property type="entry name" value="Nup96"/>
    <property type="match status" value="1"/>
</dbReference>
<name>A0AAV2S3E8_MEGNR</name>
<dbReference type="Gene3D" id="1.25.40.690">
    <property type="match status" value="1"/>
</dbReference>
<dbReference type="Proteomes" id="UP001497623">
    <property type="component" value="Unassembled WGS sequence"/>
</dbReference>
<proteinExistence type="predicted"/>
<organism evidence="2 3">
    <name type="scientific">Meganyctiphanes norvegica</name>
    <name type="common">Northern krill</name>
    <name type="synonym">Thysanopoda norvegica</name>
    <dbReference type="NCBI Taxonomy" id="48144"/>
    <lineage>
        <taxon>Eukaryota</taxon>
        <taxon>Metazoa</taxon>
        <taxon>Ecdysozoa</taxon>
        <taxon>Arthropoda</taxon>
        <taxon>Crustacea</taxon>
        <taxon>Multicrustacea</taxon>
        <taxon>Malacostraca</taxon>
        <taxon>Eumalacostraca</taxon>
        <taxon>Eucarida</taxon>
        <taxon>Euphausiacea</taxon>
        <taxon>Euphausiidae</taxon>
        <taxon>Meganyctiphanes</taxon>
    </lineage>
</organism>
<evidence type="ECO:0000313" key="3">
    <source>
        <dbReference type="Proteomes" id="UP001497623"/>
    </source>
</evidence>
<gene>
    <name evidence="2" type="ORF">MNOR_LOCUS31816</name>
</gene>
<keyword evidence="3" id="KW-1185">Reference proteome</keyword>
<dbReference type="EMBL" id="CAXKWB010041861">
    <property type="protein sequence ID" value="CAL4157099.1"/>
    <property type="molecule type" value="Genomic_DNA"/>
</dbReference>
<sequence>MTAQTSSVFAKPKIISRINDMENKEMELNDLVNKSGRQKIITFDAAQAAAAADVAAATPTTVPVSMGTRAIAHLDARPDAGFSNGFVPCAKSTPLMQNEHIITPSISLTQPLNEQQRSVTTLTAKAATDTVALAVGLPEFVRVRLASFASVDNLQTMIWRTYFAMKNTGPQPPSAQSTQIPRYANKWVLASDTIRDFFGKAPPRPTQDDHLRWKPLLSPMSKLHNSTTKKGTGYRPLASARPAQIQPTQVNVQTTSIVGYTQGNVTTHGYVEAYNTQESLVQREIGLTQKPTTFLGTLYNILWGVEGNLNHADRLQIDNTLAGENIVMSIVKSATLTIPAPPGINFMERIYFGNKMTHGFNPRRYRLTVERVMCDELTDHSIDIALFLECSVVSSDEISDAEEHPCPYIQPESNTNLLEQISEHLNYVTSENAPLEEGEVNVANIFNLCMALWGNQDFYSPEFDGDSDYVKARVTVEAVSQWIECCSSQTVSNEVNDAKNSQEDDPEAYLKAVFSHLSARQISQASMLAQEKGDHRLALLLSQACGDETPRQYLAAQLANWAEGGTDAHMSILRLTIYSLLASSPTHQASHTLINTCQGLDWKRAFGLHLWYVCPATATISEALNEYEAACGLSGEEPYCEAPLPSYIANKTLPKGMDVKHGYDVCYHLLKLFTDPTHKLEVLLNSWTISNDPLCVYVSWLLWSVLRSLGYHHLSDIDAASLHLVMAALLESEGHWHWAAFILLHIQDNERRLGEVKQLIARHISLEEGGKEAEEFLTVHLRIPDKWLFEAKATVARSLHMMDDEAWYLLKSGNFNRAHKLIVDTIAPSAVINEDHEYLHRYLDQLSDPSISENVVNWASGGAVYADYLDVCSLVNEMKKTGEPTAAKLELLRPRLLTLCQRLNNLKCETAVHRLCVSEMSRVVVGVLRAVLGDGSEATQVLAQQLSSLPITHDYALAELNLVTTHYLTHLS</sequence>
<accession>A0AAV2S3E8</accession>
<reference evidence="2 3" key="1">
    <citation type="submission" date="2024-05" db="EMBL/GenBank/DDBJ databases">
        <authorList>
            <person name="Wallberg A."/>
        </authorList>
    </citation>
    <scope>NUCLEOTIDE SEQUENCE [LARGE SCALE GENOMIC DNA]</scope>
</reference>
<dbReference type="InterPro" id="IPR021967">
    <property type="entry name" value="Nup98_C"/>
</dbReference>
<feature type="domain" description="Nuclear pore complex protein NUP96 C-terminal" evidence="1">
    <location>
        <begin position="512"/>
        <end position="794"/>
    </location>
</feature>
<feature type="non-terminal residue" evidence="2">
    <location>
        <position position="972"/>
    </location>
</feature>
<protein>
    <recommendedName>
        <fullName evidence="1">Nuclear pore complex protein NUP96 C-terminal domain-containing protein</fullName>
    </recommendedName>
</protein>
<evidence type="ECO:0000259" key="1">
    <source>
        <dbReference type="Pfam" id="PF12110"/>
    </source>
</evidence>
<comment type="caution">
    <text evidence="2">The sequence shown here is derived from an EMBL/GenBank/DDBJ whole genome shotgun (WGS) entry which is preliminary data.</text>
</comment>
<evidence type="ECO:0000313" key="2">
    <source>
        <dbReference type="EMBL" id="CAL4157099.1"/>
    </source>
</evidence>
<dbReference type="AlphaFoldDB" id="A0AAV2S3E8"/>